<dbReference type="InterPro" id="IPR025562">
    <property type="entry name" value="Tae4"/>
</dbReference>
<keyword evidence="2" id="KW-1185">Reference proteome</keyword>
<evidence type="ECO:0000313" key="2">
    <source>
        <dbReference type="Proteomes" id="UP000666369"/>
    </source>
</evidence>
<dbReference type="Pfam" id="PF14113">
    <property type="entry name" value="Tae4"/>
    <property type="match status" value="1"/>
</dbReference>
<sequence length="223" mass="24890">MPITATAGQATATVVPKRPSWADMKKYYPDRSVTTPTLYDTKIGGGFAKLYDQPGYENTCAVRMSYGLNYSGLKLPKAAGTGASIQGKDKFWYWLRVKDLKAELARRFGGADEELALSVIPTTLLDDKAKMTAVFDTRVKEARDFLATKLDKKKGIVAFDVTGWGDASGHFTLWDGDAKTLAYADGHDDNSNNSYYFWLTQMRDDGGKKRLIQVVKVKFWELK</sequence>
<evidence type="ECO:0000313" key="1">
    <source>
        <dbReference type="EMBL" id="NGZ88115.1"/>
    </source>
</evidence>
<evidence type="ECO:0008006" key="3">
    <source>
        <dbReference type="Google" id="ProtNLM"/>
    </source>
</evidence>
<protein>
    <recommendedName>
        <fullName evidence="3">Type VI secretion system (T6SS), amidase effector protein 4</fullName>
    </recommendedName>
</protein>
<reference evidence="1 2" key="1">
    <citation type="submission" date="2020-01" db="EMBL/GenBank/DDBJ databases">
        <authorList>
            <person name="Lee S.D."/>
        </authorList>
    </citation>
    <scope>NUCLEOTIDE SEQUENCE [LARGE SCALE GENOMIC DNA]</scope>
    <source>
        <strain evidence="1 2">SAP-35</strain>
    </source>
</reference>
<accession>A0ABX0FU94</accession>
<proteinExistence type="predicted"/>
<dbReference type="EMBL" id="JAADJT010000017">
    <property type="protein sequence ID" value="NGZ88115.1"/>
    <property type="molecule type" value="Genomic_DNA"/>
</dbReference>
<dbReference type="Proteomes" id="UP000666369">
    <property type="component" value="Unassembled WGS sequence"/>
</dbReference>
<gene>
    <name evidence="1" type="ORF">GW587_28140</name>
</gene>
<dbReference type="Gene3D" id="3.90.1720.70">
    <property type="match status" value="1"/>
</dbReference>
<comment type="caution">
    <text evidence="1">The sequence shown here is derived from an EMBL/GenBank/DDBJ whole genome shotgun (WGS) entry which is preliminary data.</text>
</comment>
<organism evidence="1 2">
    <name type="scientific">Duganella aceris</name>
    <dbReference type="NCBI Taxonomy" id="2703883"/>
    <lineage>
        <taxon>Bacteria</taxon>
        <taxon>Pseudomonadati</taxon>
        <taxon>Pseudomonadota</taxon>
        <taxon>Betaproteobacteria</taxon>
        <taxon>Burkholderiales</taxon>
        <taxon>Oxalobacteraceae</taxon>
        <taxon>Telluria group</taxon>
        <taxon>Duganella</taxon>
    </lineage>
</organism>
<name>A0ABX0FU94_9BURK</name>
<reference evidence="2" key="2">
    <citation type="submission" date="2023-07" db="EMBL/GenBank/DDBJ databases">
        <title>Duganella aceri sp. nov., isolated from tree sap.</title>
        <authorList>
            <person name="Kim I.S."/>
        </authorList>
    </citation>
    <scope>NUCLEOTIDE SEQUENCE [LARGE SCALE GENOMIC DNA]</scope>
    <source>
        <strain evidence="2">SAP-35</strain>
    </source>
</reference>
<dbReference type="RefSeq" id="WP_166108231.1">
    <property type="nucleotide sequence ID" value="NZ_JAADJT010000017.1"/>
</dbReference>